<dbReference type="Proteomes" id="UP000069850">
    <property type="component" value="Chromosome 1"/>
</dbReference>
<dbReference type="RefSeq" id="WP_337589765.1">
    <property type="nucleotide sequence ID" value="NZ_LT158599.1"/>
</dbReference>
<keyword evidence="1" id="KW-0812">Transmembrane</keyword>
<evidence type="ECO:0000313" key="3">
    <source>
        <dbReference type="Proteomes" id="UP000069850"/>
    </source>
</evidence>
<keyword evidence="1" id="KW-0472">Membrane</keyword>
<dbReference type="EMBL" id="LT158599">
    <property type="protein sequence ID" value="CVK31330.1"/>
    <property type="molecule type" value="Genomic_DNA"/>
</dbReference>
<evidence type="ECO:0000313" key="2">
    <source>
        <dbReference type="EMBL" id="CVK31330.1"/>
    </source>
</evidence>
<reference evidence="2 3" key="1">
    <citation type="submission" date="2016-01" db="EMBL/GenBank/DDBJ databases">
        <authorList>
            <person name="Manzoor S."/>
        </authorList>
    </citation>
    <scope>NUCLEOTIDE SEQUENCE [LARGE SCALE GENOMIC DNA]</scope>
    <source>
        <strain evidence="2">Methanoculleus sp MAB1</strain>
    </source>
</reference>
<accession>A0A0X3BHR6</accession>
<organism evidence="2 3">
    <name type="scientific">Methanoculleus bourgensis</name>
    <dbReference type="NCBI Taxonomy" id="83986"/>
    <lineage>
        <taxon>Archaea</taxon>
        <taxon>Methanobacteriati</taxon>
        <taxon>Methanobacteriota</taxon>
        <taxon>Stenosarchaea group</taxon>
        <taxon>Methanomicrobia</taxon>
        <taxon>Methanomicrobiales</taxon>
        <taxon>Methanomicrobiaceae</taxon>
        <taxon>Methanoculleus</taxon>
    </lineage>
</organism>
<dbReference type="GeneID" id="88882393"/>
<name>A0A0X3BHR6_9EURY</name>
<gene>
    <name evidence="2" type="ORF">MMAB1_0113</name>
</gene>
<evidence type="ECO:0000256" key="1">
    <source>
        <dbReference type="SAM" id="Phobius"/>
    </source>
</evidence>
<keyword evidence="1" id="KW-1133">Transmembrane helix</keyword>
<sequence>MILTQTWYRMLERIPLRERRDLLIAWLAISIAFTLAFMWGRRVDITVFVLYFVSLFRHGRGRLRPP</sequence>
<proteinExistence type="predicted"/>
<dbReference type="AlphaFoldDB" id="A0A0X3BHR6"/>
<protein>
    <submittedName>
        <fullName evidence="2">Peptidase M50</fullName>
    </submittedName>
</protein>
<feature type="transmembrane region" description="Helical" evidence="1">
    <location>
        <begin position="21"/>
        <end position="39"/>
    </location>
</feature>
<dbReference type="KEGG" id="mema:MMAB1_0113"/>